<proteinExistence type="predicted"/>
<protein>
    <submittedName>
        <fullName evidence="1">Transcription elongation factor</fullName>
    </submittedName>
</protein>
<keyword evidence="1" id="KW-0251">Elongation factor</keyword>
<gene>
    <name evidence="1" type="ORF">ACFO5O_07815</name>
</gene>
<dbReference type="EMBL" id="JBHSGP010000013">
    <property type="protein sequence ID" value="MFC4722223.1"/>
    <property type="molecule type" value="Genomic_DNA"/>
</dbReference>
<name>A0ABV9N6N7_9FLAO</name>
<comment type="caution">
    <text evidence="1">The sequence shown here is derived from an EMBL/GenBank/DDBJ whole genome shotgun (WGS) entry which is preliminary data.</text>
</comment>
<sequence>MSIKQELLQVCLDHVNKRIYNYKQEIETIKESIESNDKSTDEDDDSGHGKLLNDLEKNMIHLADANKMLDMLSLINPKLKNDKAVLGSLISTQSTAFFLSVSVGKIDLEHGTYFAISLQSPIGALLKNKEVGEHINFNGTDYTINSII</sequence>
<evidence type="ECO:0000313" key="1">
    <source>
        <dbReference type="EMBL" id="MFC4722223.1"/>
    </source>
</evidence>
<keyword evidence="2" id="KW-1185">Reference proteome</keyword>
<dbReference type="GO" id="GO:0003746">
    <property type="term" value="F:translation elongation factor activity"/>
    <property type="evidence" value="ECO:0007669"/>
    <property type="project" value="UniProtKB-KW"/>
</dbReference>
<organism evidence="1 2">
    <name type="scientific">Geojedonia litorea</name>
    <dbReference type="NCBI Taxonomy" id="1268269"/>
    <lineage>
        <taxon>Bacteria</taxon>
        <taxon>Pseudomonadati</taxon>
        <taxon>Bacteroidota</taxon>
        <taxon>Flavobacteriia</taxon>
        <taxon>Flavobacteriales</taxon>
        <taxon>Flavobacteriaceae</taxon>
        <taxon>Geojedonia</taxon>
    </lineage>
</organism>
<reference evidence="2" key="1">
    <citation type="journal article" date="2019" name="Int. J. Syst. Evol. Microbiol.">
        <title>The Global Catalogue of Microorganisms (GCM) 10K type strain sequencing project: providing services to taxonomists for standard genome sequencing and annotation.</title>
        <authorList>
            <consortium name="The Broad Institute Genomics Platform"/>
            <consortium name="The Broad Institute Genome Sequencing Center for Infectious Disease"/>
            <person name="Wu L."/>
            <person name="Ma J."/>
        </authorList>
    </citation>
    <scope>NUCLEOTIDE SEQUENCE [LARGE SCALE GENOMIC DNA]</scope>
    <source>
        <strain evidence="2">CCUG 63682</strain>
    </source>
</reference>
<dbReference type="Proteomes" id="UP001595953">
    <property type="component" value="Unassembled WGS sequence"/>
</dbReference>
<keyword evidence="1" id="KW-0648">Protein biosynthesis</keyword>
<dbReference type="RefSeq" id="WP_387962556.1">
    <property type="nucleotide sequence ID" value="NZ_JBHSGP010000013.1"/>
</dbReference>
<evidence type="ECO:0000313" key="2">
    <source>
        <dbReference type="Proteomes" id="UP001595953"/>
    </source>
</evidence>
<accession>A0ABV9N6N7</accession>